<keyword evidence="3 4" id="KW-0663">Pyridoxal phosphate</keyword>
<dbReference type="GO" id="GO:0000271">
    <property type="term" value="P:polysaccharide biosynthetic process"/>
    <property type="evidence" value="ECO:0007669"/>
    <property type="project" value="TreeGrafter"/>
</dbReference>
<evidence type="ECO:0000256" key="3">
    <source>
        <dbReference type="PIRSR" id="PIRSR000390-2"/>
    </source>
</evidence>
<dbReference type="PANTHER" id="PTHR30244">
    <property type="entry name" value="TRANSAMINASE"/>
    <property type="match status" value="1"/>
</dbReference>
<dbReference type="Pfam" id="PF01041">
    <property type="entry name" value="DegT_DnrJ_EryC1"/>
    <property type="match status" value="1"/>
</dbReference>
<dbReference type="GO" id="GO:0030170">
    <property type="term" value="F:pyridoxal phosphate binding"/>
    <property type="evidence" value="ECO:0007669"/>
    <property type="project" value="TreeGrafter"/>
</dbReference>
<gene>
    <name evidence="5" type="ORF">ILP92_05290</name>
</gene>
<evidence type="ECO:0000256" key="4">
    <source>
        <dbReference type="RuleBase" id="RU004508"/>
    </source>
</evidence>
<dbReference type="Gene3D" id="3.40.640.10">
    <property type="entry name" value="Type I PLP-dependent aspartate aminotransferase-like (Major domain)"/>
    <property type="match status" value="1"/>
</dbReference>
<evidence type="ECO:0000313" key="6">
    <source>
        <dbReference type="Proteomes" id="UP000642488"/>
    </source>
</evidence>
<dbReference type="GO" id="GO:0008483">
    <property type="term" value="F:transaminase activity"/>
    <property type="evidence" value="ECO:0007669"/>
    <property type="project" value="UniProtKB-KW"/>
</dbReference>
<dbReference type="InterPro" id="IPR000653">
    <property type="entry name" value="DegT/StrS_aminotransferase"/>
</dbReference>
<comment type="caution">
    <text evidence="5">The sequence shown here is derived from an EMBL/GenBank/DDBJ whole genome shotgun (WGS) entry which is preliminary data.</text>
</comment>
<feature type="active site" description="Proton acceptor" evidence="2">
    <location>
        <position position="198"/>
    </location>
</feature>
<evidence type="ECO:0000256" key="2">
    <source>
        <dbReference type="PIRSR" id="PIRSR000390-1"/>
    </source>
</evidence>
<keyword evidence="6" id="KW-1185">Reference proteome</keyword>
<dbReference type="InterPro" id="IPR015422">
    <property type="entry name" value="PyrdxlP-dep_Trfase_small"/>
</dbReference>
<comment type="similarity">
    <text evidence="1 4">Belongs to the DegT/DnrJ/EryC1 family.</text>
</comment>
<dbReference type="InterPro" id="IPR015421">
    <property type="entry name" value="PyrdxlP-dep_Trfase_major"/>
</dbReference>
<dbReference type="InterPro" id="IPR015424">
    <property type="entry name" value="PyrdxlP-dep_Trfase"/>
</dbReference>
<dbReference type="Gene3D" id="3.90.1150.10">
    <property type="entry name" value="Aspartate Aminotransferase, domain 1"/>
    <property type="match status" value="1"/>
</dbReference>
<keyword evidence="5" id="KW-0808">Transferase</keyword>
<dbReference type="SUPFAM" id="SSF53383">
    <property type="entry name" value="PLP-dependent transferases"/>
    <property type="match status" value="1"/>
</dbReference>
<evidence type="ECO:0000256" key="1">
    <source>
        <dbReference type="ARBA" id="ARBA00037999"/>
    </source>
</evidence>
<dbReference type="PANTHER" id="PTHR30244:SF34">
    <property type="entry name" value="DTDP-4-AMINO-4,6-DIDEOXYGALACTOSE TRANSAMINASE"/>
    <property type="match status" value="1"/>
</dbReference>
<dbReference type="PIRSF" id="PIRSF000390">
    <property type="entry name" value="PLP_StrS"/>
    <property type="match status" value="1"/>
</dbReference>
<dbReference type="AlphaFoldDB" id="A0A934IGH7"/>
<accession>A0A934IGH7</accession>
<dbReference type="Proteomes" id="UP000642488">
    <property type="component" value="Unassembled WGS sequence"/>
</dbReference>
<proteinExistence type="inferred from homology"/>
<evidence type="ECO:0000313" key="5">
    <source>
        <dbReference type="EMBL" id="MBJ3762155.1"/>
    </source>
</evidence>
<reference evidence="5" key="1">
    <citation type="submission" date="2020-12" db="EMBL/GenBank/DDBJ databases">
        <title>Bacterial taxonomy.</title>
        <authorList>
            <person name="Pan X."/>
        </authorList>
    </citation>
    <scope>NUCLEOTIDE SEQUENCE</scope>
    <source>
        <strain evidence="5">KCTC 52957</strain>
    </source>
</reference>
<sequence length="404" mass="43759">MQQTRSGRIFRGSFTQQEPIPEAGIAAAVDILRSGRLHRYNLAGDERGMVAELEFEYAAWQGARHCLAVTSGGQAMQIALRALGLGPGARVLSNAFTLAPVPGAIAAVGAQAVLVECDEELCIDLGDLERKAENHECDGLLLSHMRGHLCDMDKLMAICARHGLIVIEDCAHTMGARWDGRLSGQFGHAACFSTQTYKHMNSGEGGFLTTADPEVMARATILSGSYMNYAHHGAGPEPDAFVRARLEMPNCSARMDAVRAAILRAQLIHLDDNIARWSERHEVVRARLDGVAGVALPRPLDKAMRVGSSFQFRLPRADAALCRDLIAGCEGRGVVLKWFGAPDPVGFTSNHASWRYMQAQDLPQTDRILSTLFDMRLPLTFSLDDCALIGDIIAEEIAALGLAA</sequence>
<organism evidence="5 6">
    <name type="scientific">Palleronia pontilimi</name>
    <dbReference type="NCBI Taxonomy" id="1964209"/>
    <lineage>
        <taxon>Bacteria</taxon>
        <taxon>Pseudomonadati</taxon>
        <taxon>Pseudomonadota</taxon>
        <taxon>Alphaproteobacteria</taxon>
        <taxon>Rhodobacterales</taxon>
        <taxon>Roseobacteraceae</taxon>
        <taxon>Palleronia</taxon>
    </lineage>
</organism>
<protein>
    <submittedName>
        <fullName evidence="5">Aminotransferase class I/II-fold pyridoxal phosphate-dependent enzyme</fullName>
    </submittedName>
</protein>
<feature type="modified residue" description="N6-(pyridoxal phosphate)lysine" evidence="3">
    <location>
        <position position="198"/>
    </location>
</feature>
<name>A0A934IGH7_9RHOB</name>
<dbReference type="EMBL" id="JAEKPD010000005">
    <property type="protein sequence ID" value="MBJ3762155.1"/>
    <property type="molecule type" value="Genomic_DNA"/>
</dbReference>
<keyword evidence="5" id="KW-0032">Aminotransferase</keyword>